<evidence type="ECO:0000313" key="2">
    <source>
        <dbReference type="Proteomes" id="UP001189429"/>
    </source>
</evidence>
<accession>A0ABN9S5P7</accession>
<comment type="caution">
    <text evidence="1">The sequence shown here is derived from an EMBL/GenBank/DDBJ whole genome shotgun (WGS) entry which is preliminary data.</text>
</comment>
<organism evidence="1 2">
    <name type="scientific">Prorocentrum cordatum</name>
    <dbReference type="NCBI Taxonomy" id="2364126"/>
    <lineage>
        <taxon>Eukaryota</taxon>
        <taxon>Sar</taxon>
        <taxon>Alveolata</taxon>
        <taxon>Dinophyceae</taxon>
        <taxon>Prorocentrales</taxon>
        <taxon>Prorocentraceae</taxon>
        <taxon>Prorocentrum</taxon>
    </lineage>
</organism>
<dbReference type="EMBL" id="CAUYUJ010009558">
    <property type="protein sequence ID" value="CAK0827130.1"/>
    <property type="molecule type" value="Genomic_DNA"/>
</dbReference>
<gene>
    <name evidence="1" type="ORF">PCOR1329_LOCUS26744</name>
</gene>
<proteinExistence type="predicted"/>
<keyword evidence="2" id="KW-1185">Reference proteome</keyword>
<name>A0ABN9S5P7_9DINO</name>
<evidence type="ECO:0000313" key="1">
    <source>
        <dbReference type="EMBL" id="CAK0827130.1"/>
    </source>
</evidence>
<feature type="non-terminal residue" evidence="1">
    <location>
        <position position="131"/>
    </location>
</feature>
<reference evidence="1" key="1">
    <citation type="submission" date="2023-10" db="EMBL/GenBank/DDBJ databases">
        <authorList>
            <person name="Chen Y."/>
            <person name="Shah S."/>
            <person name="Dougan E. K."/>
            <person name="Thang M."/>
            <person name="Chan C."/>
        </authorList>
    </citation>
    <scope>NUCLEOTIDE SEQUENCE [LARGE SCALE GENOMIC DNA]</scope>
</reference>
<sequence>MRRTPPEPWQRLVALAEAKHSCGLLYDDLPKLGLLLEFLDAHGGVLLAGRGRGARREVWAATPPGGSAELEVHYVLEGSPPASLREVARLAALPAESGRMLRRVAELGLRGAVDLGEALQLAPGAGGAPAA</sequence>
<dbReference type="Proteomes" id="UP001189429">
    <property type="component" value="Unassembled WGS sequence"/>
</dbReference>
<protein>
    <submittedName>
        <fullName evidence="1">Uncharacterized protein</fullName>
    </submittedName>
</protein>